<keyword evidence="2" id="KW-1185">Reference proteome</keyword>
<comment type="caution">
    <text evidence="1">The sequence shown here is derived from an EMBL/GenBank/DDBJ whole genome shotgun (WGS) entry which is preliminary data.</text>
</comment>
<dbReference type="Proteomes" id="UP000028123">
    <property type="component" value="Unassembled WGS sequence"/>
</dbReference>
<reference evidence="1 2" key="1">
    <citation type="submission" date="2014-06" db="EMBL/GenBank/DDBJ databases">
        <title>Draft genome sequence of Paenibacillus sp. MSt1.</title>
        <authorList>
            <person name="Aw Y.K."/>
            <person name="Ong K.S."/>
            <person name="Gan H.M."/>
            <person name="Lee S.M."/>
        </authorList>
    </citation>
    <scope>NUCLEOTIDE SEQUENCE [LARGE SCALE GENOMIC DNA]</scope>
    <source>
        <strain evidence="1 2">MSt1</strain>
    </source>
</reference>
<gene>
    <name evidence="1" type="ORF">ET33_12325</name>
</gene>
<dbReference type="OrthoDB" id="3685057at2"/>
<evidence type="ECO:0000313" key="1">
    <source>
        <dbReference type="EMBL" id="KEQ23817.1"/>
    </source>
</evidence>
<evidence type="ECO:0000313" key="2">
    <source>
        <dbReference type="Proteomes" id="UP000028123"/>
    </source>
</evidence>
<protein>
    <submittedName>
        <fullName evidence="1">Uncharacterized protein</fullName>
    </submittedName>
</protein>
<organism evidence="1 2">
    <name type="scientific">Paenibacillus tyrfis</name>
    <dbReference type="NCBI Taxonomy" id="1501230"/>
    <lineage>
        <taxon>Bacteria</taxon>
        <taxon>Bacillati</taxon>
        <taxon>Bacillota</taxon>
        <taxon>Bacilli</taxon>
        <taxon>Bacillales</taxon>
        <taxon>Paenibacillaceae</taxon>
        <taxon>Paenibacillus</taxon>
    </lineage>
</organism>
<sequence length="194" mass="22898">MSEQIPDYFKYNKENDSKYSKKKHYELAAIEKDWPFIPEKYGYHPVDHFTGCWRGFHCLYEMDDLQLLLKSFFVTLDCSVVSLPDLNGVSGKKGYGGFWEYKQVNLPLGYSGGIILCDELVGQDYLFGGYERMHHFRDVVELRFENGIVTSKIDHSDMMKEIRGFTDLSFLEQEELVVDYFSLYSNKWINYYML</sequence>
<dbReference type="AlphaFoldDB" id="A0A081NZE4"/>
<dbReference type="eggNOG" id="ENOG50321NE">
    <property type="taxonomic scope" value="Bacteria"/>
</dbReference>
<name>A0A081NZE4_9BACL</name>
<dbReference type="EMBL" id="JNVM01000019">
    <property type="protein sequence ID" value="KEQ23817.1"/>
    <property type="molecule type" value="Genomic_DNA"/>
</dbReference>
<proteinExistence type="predicted"/>
<accession>A0A081NZE4</accession>
<dbReference type="RefSeq" id="WP_036687316.1">
    <property type="nucleotide sequence ID" value="NZ_JNVM01000019.1"/>
</dbReference>